<dbReference type="InterPro" id="IPR013517">
    <property type="entry name" value="FG-GAP"/>
</dbReference>
<dbReference type="OrthoDB" id="9815928at2"/>
<dbReference type="EMBL" id="MWQN01000006">
    <property type="protein sequence ID" value="OPC76483.1"/>
    <property type="molecule type" value="Genomic_DNA"/>
</dbReference>
<dbReference type="RefSeq" id="WP_078982762.1">
    <property type="nucleotide sequence ID" value="NZ_MWQN01000006.1"/>
</dbReference>
<protein>
    <recommendedName>
        <fullName evidence="5">VCBS repeat-containing protein</fullName>
    </recommendedName>
</protein>
<sequence>MLDFTVTDQVAARVGTPSVILAVQGNETKVDSNNGFKRISREPADTVISINYNTPPDPPTNLRSDPAPINGAASGNCGYIGRLNPDVGRLRLMADRNDPDGDDGELWFALNEMSAGGVEIWNSGWTSWGPNGATGMADVPLDRLTPGSTYRWSIRARDGRRDSEWTHGCTFSVDGTVPAVGEVSSTDFPRNGGGKTADNTGTFHVTATDPDSGVGRVEFALNSTLPVGEASPAVWDEVTSKWRIPDLPITRWGANTLLVRAVDRAGNRSQPLVYEFYAPGNPNATTTLGDITGDTRVDMLATTDGGDLKMYDAGTDPATGGRLVSLAAQGPKTSASGQPTWTGALLAHRGGAGITHDDLFVHDGTNLYVYRNSDGYTALPKPGAPNNGGQYYVSQNRVLAGRPFLCVDARTGQDCAPGIYADDWGRVKQIVAPGDVDGDGALDLITVEGDTNRLFLHSGNGTPGGFDLTAKLLGNTDWADRDIIAPGDVTGDERPDLWVRDRTTGNLYQYPSSVTTTGGIKITDPAAVADDGRRVPIATDLTTAAYPLLHTDGDLDGDKNADLWAEGPGGSLYVIKGNPQGTEPRFAPAQPLANSNTPWTTCEKFSSAGDTNVKLDLCGPILAKYKATGGPTGPLRLPTVGTAADSDGIGRYADFQAVGGGATNASIHWSPTTGAWSVQGNIRNTWLTGGGTHGPLGYPVGDEDTVRDGAGTTIGWISRFAGTATTGAGAVTWTPYTGPAHPITGETYNRWQATGGPRGPLGFPTTDITDTPTKPGAYTHFRTPGTSADNGSVYTTPGAGAHAVWGNIRNRWAELGWEQGYLGFPTSDEYDVTGGRRSDFQGGYVRWNNITGATVDHLPGDTTRDRRNEYSGDFDGDGRADVLTVYDYGQSTSAFFVSAGNADGTFGAPRQVWASLAGHWDTTRVKYTIGDFDGDGRDDIAALHVWNDGSTSLFKFIAHPGGVFSEPIPGYVTPAGNWDWNRAMVMAGDFNGDGKDDVAMLYAKVADPANGTTSVHTWVVRSDGTFDTPLPGWQSAPGGWNAASAKYTVGDYNGDGRADIAALYGWSDGSVTLHTLLAGPDGALAAPVQSWRAAPGTWDWNKTQLTTGDYNGDHRVEIGAMYDLGAGTAEYRVFPTTATGGFTNPVVAWHSAPGTWDTGSAYPLAGDVNGDGRTDISAMYEWNDGSTTLNTLSAKTDGTLNPPVQAWRAAPGTW</sequence>
<evidence type="ECO:0000313" key="4">
    <source>
        <dbReference type="Proteomes" id="UP000190037"/>
    </source>
</evidence>
<comment type="caution">
    <text evidence="3">The sequence shown here is derived from an EMBL/GenBank/DDBJ whole genome shotgun (WGS) entry which is preliminary data.</text>
</comment>
<dbReference type="InterPro" id="IPR028994">
    <property type="entry name" value="Integrin_alpha_N"/>
</dbReference>
<organism evidence="3 4">
    <name type="scientific">Embleya scabrispora</name>
    <dbReference type="NCBI Taxonomy" id="159449"/>
    <lineage>
        <taxon>Bacteria</taxon>
        <taxon>Bacillati</taxon>
        <taxon>Actinomycetota</taxon>
        <taxon>Actinomycetes</taxon>
        <taxon>Kitasatosporales</taxon>
        <taxon>Streptomycetaceae</taxon>
        <taxon>Embleya</taxon>
    </lineage>
</organism>
<dbReference type="SUPFAM" id="SSF69318">
    <property type="entry name" value="Integrin alpha N-terminal domain"/>
    <property type="match status" value="3"/>
</dbReference>
<dbReference type="InterPro" id="IPR013207">
    <property type="entry name" value="LGFP"/>
</dbReference>
<feature type="region of interest" description="Disordered" evidence="2">
    <location>
        <begin position="182"/>
        <end position="201"/>
    </location>
</feature>
<reference evidence="3 4" key="1">
    <citation type="submission" date="2017-03" db="EMBL/GenBank/DDBJ databases">
        <title>Draft genome sequence of Streptomyces scabrisporus NF3, endophyte isolated from Amphipterygium adstringens.</title>
        <authorList>
            <person name="Vazquez M."/>
            <person name="Ceapa C.D."/>
            <person name="Rodriguez Luna D."/>
            <person name="Sanchez Esquivel S."/>
        </authorList>
    </citation>
    <scope>NUCLEOTIDE SEQUENCE [LARGE SCALE GENOMIC DNA]</scope>
    <source>
        <strain evidence="3 4">NF3</strain>
    </source>
</reference>
<dbReference type="Gene3D" id="2.60.40.10">
    <property type="entry name" value="Immunoglobulins"/>
    <property type="match status" value="1"/>
</dbReference>
<evidence type="ECO:0000313" key="3">
    <source>
        <dbReference type="EMBL" id="OPC76483.1"/>
    </source>
</evidence>
<dbReference type="Gene3D" id="2.40.128.340">
    <property type="match status" value="3"/>
</dbReference>
<proteinExistence type="predicted"/>
<gene>
    <name evidence="3" type="ORF">B4N89_46475</name>
</gene>
<name>A0A1T3NI60_9ACTN</name>
<keyword evidence="1" id="KW-0732">Signal</keyword>
<dbReference type="AlphaFoldDB" id="A0A1T3NI60"/>
<evidence type="ECO:0008006" key="5">
    <source>
        <dbReference type="Google" id="ProtNLM"/>
    </source>
</evidence>
<accession>A0A1T3NI60</accession>
<dbReference type="Proteomes" id="UP000190037">
    <property type="component" value="Unassembled WGS sequence"/>
</dbReference>
<evidence type="ECO:0000256" key="2">
    <source>
        <dbReference type="SAM" id="MobiDB-lite"/>
    </source>
</evidence>
<dbReference type="STRING" id="159449.B4N89_46475"/>
<evidence type="ECO:0000256" key="1">
    <source>
        <dbReference type="ARBA" id="ARBA00022729"/>
    </source>
</evidence>
<dbReference type="InterPro" id="IPR013783">
    <property type="entry name" value="Ig-like_fold"/>
</dbReference>
<dbReference type="PANTHER" id="PTHR46580:SF4">
    <property type="entry name" value="ATP_GTP-BINDING PROTEIN"/>
    <property type="match status" value="1"/>
</dbReference>
<dbReference type="Pfam" id="PF08310">
    <property type="entry name" value="LGFP"/>
    <property type="match status" value="4"/>
</dbReference>
<keyword evidence="4" id="KW-1185">Reference proteome</keyword>
<dbReference type="Pfam" id="PF13517">
    <property type="entry name" value="FG-GAP_3"/>
    <property type="match status" value="2"/>
</dbReference>
<dbReference type="PANTHER" id="PTHR46580">
    <property type="entry name" value="SENSOR KINASE-RELATED"/>
    <property type="match status" value="1"/>
</dbReference>
<dbReference type="GO" id="GO:0005975">
    <property type="term" value="P:carbohydrate metabolic process"/>
    <property type="evidence" value="ECO:0007669"/>
    <property type="project" value="UniProtKB-ARBA"/>
</dbReference>